<dbReference type="SMART" id="SM00283">
    <property type="entry name" value="MA"/>
    <property type="match status" value="1"/>
</dbReference>
<keyword evidence="15" id="KW-1185">Reference proteome</keyword>
<dbReference type="PROSITE" id="PS50111">
    <property type="entry name" value="CHEMOTAXIS_TRANSDUC_2"/>
    <property type="match status" value="1"/>
</dbReference>
<keyword evidence="7 9" id="KW-0807">Transducer</keyword>
<dbReference type="Pfam" id="PF02743">
    <property type="entry name" value="dCache_1"/>
    <property type="match status" value="1"/>
</dbReference>
<feature type="domain" description="Methyl-accepting transducer" evidence="12">
    <location>
        <begin position="396"/>
        <end position="633"/>
    </location>
</feature>
<protein>
    <submittedName>
        <fullName evidence="14">Methyl-accepting chemotaxis protein</fullName>
    </submittedName>
</protein>
<evidence type="ECO:0000256" key="4">
    <source>
        <dbReference type="ARBA" id="ARBA00022692"/>
    </source>
</evidence>
<feature type="compositionally biased region" description="Low complexity" evidence="10">
    <location>
        <begin position="642"/>
        <end position="659"/>
    </location>
</feature>
<dbReference type="RefSeq" id="WP_305023962.1">
    <property type="nucleotide sequence ID" value="NZ_JAUQTB010000004.1"/>
</dbReference>
<comment type="similarity">
    <text evidence="8">Belongs to the methyl-accepting chemotaxis (MCP) protein family.</text>
</comment>
<proteinExistence type="inferred from homology"/>
<dbReference type="PANTHER" id="PTHR32089:SF114">
    <property type="entry name" value="METHYL-ACCEPTING CHEMOTAXIS PROTEIN MCPB"/>
    <property type="match status" value="1"/>
</dbReference>
<evidence type="ECO:0000256" key="8">
    <source>
        <dbReference type="ARBA" id="ARBA00029447"/>
    </source>
</evidence>
<sequence>MEKKRSWLNKLKGGLQKWGFRKIRTRLVASFCAVLIVPSILIGYFSYQSAKTEIREQMVASTKTSLKLLQSNTASYIKPVINNLEMFSAGFHSESAYGGSEVGSLIKQFMAAHTDIDEIVIGNGSGSYTSSSGAAAADYDPRNEDWYKKALAANGKVVIGEPKPNPQTGHIIVEISKALSDGKGAITFDLNMQEFNELIKKMTVAETGTVLVADTKWRVVAASSVLIDYFGYKPGQPMPGSESAAASSSEQPKPDEEGFYFSTVDLSGYKLEIYSFADPTTGWSLNGFVGVQDYTTAALPILIRTFIVIAASLVGAAILIFFMVRSFLIPMNRLQAGTRSISDGDLAARVLLKGRNEFTELADDFNQMASSLHQMVDEVSQTSAKLASASRTIQESTEQTTLSVQHVAENVSESAEHARTGAEASKQTAVAVDEMARGIASIAGSATSIVDSASVTEDHVARGGEVMISMQSQMDEILNAVSDSSEKINGLSRLSDEAKQMNASIAAIAKQTNLLSLNAAIEASRAGEAGRGFAVVASEVRKLSEQSRQAADRINSTITQMFVLIAQTTAAMNGNVREQVQKGLQVSEEASAVFQSIKLSTSSIVEQIQGISAAAEQISASTEEVSATVNQLSHITHHTSDSAQSTSAAAEEQMAAMQEISSSTQELTDLAVNLEQMVQRFKL</sequence>
<evidence type="ECO:0000256" key="6">
    <source>
        <dbReference type="ARBA" id="ARBA00023136"/>
    </source>
</evidence>
<feature type="transmembrane region" description="Helical" evidence="11">
    <location>
        <begin position="27"/>
        <end position="47"/>
    </location>
</feature>
<evidence type="ECO:0000256" key="7">
    <source>
        <dbReference type="ARBA" id="ARBA00023224"/>
    </source>
</evidence>
<reference evidence="14 15" key="1">
    <citation type="submission" date="2023-07" db="EMBL/GenBank/DDBJ databases">
        <title>Paenibacillus sp. JX-17 nov. isolated from soil.</title>
        <authorList>
            <person name="Wan Y."/>
            <person name="Liu B."/>
        </authorList>
    </citation>
    <scope>NUCLEOTIDE SEQUENCE [LARGE SCALE GENOMIC DNA]</scope>
    <source>
        <strain evidence="14 15">JX-17</strain>
    </source>
</reference>
<organism evidence="14 15">
    <name type="scientific">Paenibacillus lacisoli</name>
    <dbReference type="NCBI Taxonomy" id="3064525"/>
    <lineage>
        <taxon>Bacteria</taxon>
        <taxon>Bacillati</taxon>
        <taxon>Bacillota</taxon>
        <taxon>Bacilli</taxon>
        <taxon>Bacillales</taxon>
        <taxon>Paenibacillaceae</taxon>
        <taxon>Paenibacillus</taxon>
    </lineage>
</organism>
<keyword evidence="3" id="KW-0145">Chemotaxis</keyword>
<feature type="region of interest" description="Disordered" evidence="10">
    <location>
        <begin position="637"/>
        <end position="661"/>
    </location>
</feature>
<dbReference type="PANTHER" id="PTHR32089">
    <property type="entry name" value="METHYL-ACCEPTING CHEMOTAXIS PROTEIN MCPB"/>
    <property type="match status" value="1"/>
</dbReference>
<comment type="subcellular location">
    <subcellularLocation>
        <location evidence="1">Cell membrane</location>
        <topology evidence="1">Multi-pass membrane protein</topology>
    </subcellularLocation>
</comment>
<evidence type="ECO:0000256" key="2">
    <source>
        <dbReference type="ARBA" id="ARBA00022475"/>
    </source>
</evidence>
<keyword evidence="2" id="KW-1003">Cell membrane</keyword>
<keyword evidence="5 11" id="KW-1133">Transmembrane helix</keyword>
<dbReference type="EMBL" id="JAUQTB010000004">
    <property type="protein sequence ID" value="MDO7906765.1"/>
    <property type="molecule type" value="Genomic_DNA"/>
</dbReference>
<evidence type="ECO:0000256" key="9">
    <source>
        <dbReference type="PROSITE-ProRule" id="PRU00284"/>
    </source>
</evidence>
<keyword evidence="6 11" id="KW-0472">Membrane</keyword>
<dbReference type="CDD" id="cd06225">
    <property type="entry name" value="HAMP"/>
    <property type="match status" value="1"/>
</dbReference>
<dbReference type="Pfam" id="PF00672">
    <property type="entry name" value="HAMP"/>
    <property type="match status" value="1"/>
</dbReference>
<name>A0ABT9CBX0_9BACL</name>
<dbReference type="Gene3D" id="1.10.287.950">
    <property type="entry name" value="Methyl-accepting chemotaxis protein"/>
    <property type="match status" value="1"/>
</dbReference>
<evidence type="ECO:0000259" key="12">
    <source>
        <dbReference type="PROSITE" id="PS50111"/>
    </source>
</evidence>
<dbReference type="SMART" id="SM00304">
    <property type="entry name" value="HAMP"/>
    <property type="match status" value="1"/>
</dbReference>
<evidence type="ECO:0000313" key="15">
    <source>
        <dbReference type="Proteomes" id="UP001240171"/>
    </source>
</evidence>
<evidence type="ECO:0000256" key="1">
    <source>
        <dbReference type="ARBA" id="ARBA00004651"/>
    </source>
</evidence>
<evidence type="ECO:0000256" key="11">
    <source>
        <dbReference type="SAM" id="Phobius"/>
    </source>
</evidence>
<dbReference type="Gene3D" id="3.30.450.20">
    <property type="entry name" value="PAS domain"/>
    <property type="match status" value="2"/>
</dbReference>
<dbReference type="Proteomes" id="UP001240171">
    <property type="component" value="Unassembled WGS sequence"/>
</dbReference>
<evidence type="ECO:0000256" key="3">
    <source>
        <dbReference type="ARBA" id="ARBA00022500"/>
    </source>
</evidence>
<evidence type="ECO:0000256" key="5">
    <source>
        <dbReference type="ARBA" id="ARBA00022989"/>
    </source>
</evidence>
<dbReference type="InterPro" id="IPR003660">
    <property type="entry name" value="HAMP_dom"/>
</dbReference>
<dbReference type="Gene3D" id="6.10.340.10">
    <property type="match status" value="1"/>
</dbReference>
<dbReference type="SUPFAM" id="SSF58104">
    <property type="entry name" value="Methyl-accepting chemotaxis protein (MCP) signaling domain"/>
    <property type="match status" value="1"/>
</dbReference>
<accession>A0ABT9CBX0</accession>
<dbReference type="Pfam" id="PF00015">
    <property type="entry name" value="MCPsignal"/>
    <property type="match status" value="1"/>
</dbReference>
<evidence type="ECO:0000313" key="14">
    <source>
        <dbReference type="EMBL" id="MDO7906765.1"/>
    </source>
</evidence>
<dbReference type="InterPro" id="IPR004089">
    <property type="entry name" value="MCPsignal_dom"/>
</dbReference>
<dbReference type="InterPro" id="IPR033479">
    <property type="entry name" value="dCache_1"/>
</dbReference>
<feature type="domain" description="HAMP" evidence="13">
    <location>
        <begin position="325"/>
        <end position="377"/>
    </location>
</feature>
<feature type="transmembrane region" description="Helical" evidence="11">
    <location>
        <begin position="301"/>
        <end position="324"/>
    </location>
</feature>
<gene>
    <name evidence="14" type="ORF">Q5741_10050</name>
</gene>
<keyword evidence="4 11" id="KW-0812">Transmembrane</keyword>
<dbReference type="PROSITE" id="PS50885">
    <property type="entry name" value="HAMP"/>
    <property type="match status" value="1"/>
</dbReference>
<comment type="caution">
    <text evidence="14">The sequence shown here is derived from an EMBL/GenBank/DDBJ whole genome shotgun (WGS) entry which is preliminary data.</text>
</comment>
<evidence type="ECO:0000256" key="10">
    <source>
        <dbReference type="SAM" id="MobiDB-lite"/>
    </source>
</evidence>
<evidence type="ECO:0000259" key="13">
    <source>
        <dbReference type="PROSITE" id="PS50885"/>
    </source>
</evidence>